<feature type="region of interest" description="Disordered" evidence="1">
    <location>
        <begin position="21"/>
        <end position="42"/>
    </location>
</feature>
<accession>A0ABN9S6Q1</accession>
<evidence type="ECO:0000256" key="1">
    <source>
        <dbReference type="SAM" id="MobiDB-lite"/>
    </source>
</evidence>
<feature type="non-terminal residue" evidence="2">
    <location>
        <position position="107"/>
    </location>
</feature>
<dbReference type="Proteomes" id="UP001189429">
    <property type="component" value="Unassembled WGS sequence"/>
</dbReference>
<reference evidence="2" key="1">
    <citation type="submission" date="2023-10" db="EMBL/GenBank/DDBJ databases">
        <authorList>
            <person name="Chen Y."/>
            <person name="Shah S."/>
            <person name="Dougan E. K."/>
            <person name="Thang M."/>
            <person name="Chan C."/>
        </authorList>
    </citation>
    <scope>NUCLEOTIDE SEQUENCE [LARGE SCALE GENOMIC DNA]</scope>
</reference>
<feature type="non-terminal residue" evidence="2">
    <location>
        <position position="1"/>
    </location>
</feature>
<name>A0ABN9S6Q1_9DINO</name>
<proteinExistence type="predicted"/>
<dbReference type="SUPFAM" id="SSF48403">
    <property type="entry name" value="Ankyrin repeat"/>
    <property type="match status" value="1"/>
</dbReference>
<dbReference type="EMBL" id="CAUYUJ010009668">
    <property type="protein sequence ID" value="CAK0827399.1"/>
    <property type="molecule type" value="Genomic_DNA"/>
</dbReference>
<evidence type="ECO:0000313" key="3">
    <source>
        <dbReference type="Proteomes" id="UP001189429"/>
    </source>
</evidence>
<dbReference type="Gene3D" id="1.25.40.20">
    <property type="entry name" value="Ankyrin repeat-containing domain"/>
    <property type="match status" value="1"/>
</dbReference>
<evidence type="ECO:0000313" key="2">
    <source>
        <dbReference type="EMBL" id="CAK0827399.1"/>
    </source>
</evidence>
<comment type="caution">
    <text evidence="2">The sequence shown here is derived from an EMBL/GenBank/DDBJ whole genome shotgun (WGS) entry which is preliminary data.</text>
</comment>
<organism evidence="2 3">
    <name type="scientific">Prorocentrum cordatum</name>
    <dbReference type="NCBI Taxonomy" id="2364126"/>
    <lineage>
        <taxon>Eukaryota</taxon>
        <taxon>Sar</taxon>
        <taxon>Alveolata</taxon>
        <taxon>Dinophyceae</taxon>
        <taxon>Prorocentrales</taxon>
        <taxon>Prorocentraceae</taxon>
        <taxon>Prorocentrum</taxon>
    </lineage>
</organism>
<sequence>RTCPCSSVGVGVDTFAARDLPRPLPPPWRRRPRRAQMAREGHLVRGPRAGWAGDGLLSAVARTSEAEALACLAAGACVNQRDDSSRTALHLAAAQGLPRVCLALLWH</sequence>
<dbReference type="InterPro" id="IPR036770">
    <property type="entry name" value="Ankyrin_rpt-contain_sf"/>
</dbReference>
<gene>
    <name evidence="2" type="ORF">PCOR1329_LOCUS26952</name>
</gene>
<keyword evidence="3" id="KW-1185">Reference proteome</keyword>
<protein>
    <submittedName>
        <fullName evidence="2">Uncharacterized protein</fullName>
    </submittedName>
</protein>